<proteinExistence type="predicted"/>
<sequence>GEDHRSGDERRMVNNRVVPERGQPMTNTGFLTFINIFRLSKIYIYSYPTSIIQ</sequence>
<protein>
    <submittedName>
        <fullName evidence="2">Uncharacterized protein</fullName>
    </submittedName>
</protein>
<evidence type="ECO:0000313" key="3">
    <source>
        <dbReference type="Proteomes" id="UP000321083"/>
    </source>
</evidence>
<name>A0A5C6M6Y7_9PLAN</name>
<evidence type="ECO:0000256" key="1">
    <source>
        <dbReference type="SAM" id="MobiDB-lite"/>
    </source>
</evidence>
<accession>A0A5C6M6Y7</accession>
<feature type="non-terminal residue" evidence="2">
    <location>
        <position position="1"/>
    </location>
</feature>
<comment type="caution">
    <text evidence="2">The sequence shown here is derived from an EMBL/GenBank/DDBJ whole genome shotgun (WGS) entry which is preliminary data.</text>
</comment>
<dbReference type="AlphaFoldDB" id="A0A5C6M6Y7"/>
<gene>
    <name evidence="2" type="ORF">E3A20_10100</name>
</gene>
<dbReference type="EMBL" id="SRHE01000160">
    <property type="protein sequence ID" value="TWW09865.1"/>
    <property type="molecule type" value="Genomic_DNA"/>
</dbReference>
<keyword evidence="3" id="KW-1185">Reference proteome</keyword>
<evidence type="ECO:0000313" key="2">
    <source>
        <dbReference type="EMBL" id="TWW09865.1"/>
    </source>
</evidence>
<organism evidence="2 3">
    <name type="scientific">Planctomyces bekefii</name>
    <dbReference type="NCBI Taxonomy" id="1653850"/>
    <lineage>
        <taxon>Bacteria</taxon>
        <taxon>Pseudomonadati</taxon>
        <taxon>Planctomycetota</taxon>
        <taxon>Planctomycetia</taxon>
        <taxon>Planctomycetales</taxon>
        <taxon>Planctomycetaceae</taxon>
        <taxon>Planctomyces</taxon>
    </lineage>
</organism>
<feature type="region of interest" description="Disordered" evidence="1">
    <location>
        <begin position="1"/>
        <end position="20"/>
    </location>
</feature>
<reference evidence="2 3" key="2">
    <citation type="submission" date="2019-08" db="EMBL/GenBank/DDBJ databases">
        <authorList>
            <person name="Henke P."/>
        </authorList>
    </citation>
    <scope>NUCLEOTIDE SEQUENCE [LARGE SCALE GENOMIC DNA]</scope>
    <source>
        <strain evidence="2">Phe10_nw2017</strain>
    </source>
</reference>
<reference evidence="2 3" key="1">
    <citation type="submission" date="2019-08" db="EMBL/GenBank/DDBJ databases">
        <title>100 year-old enigma solved: identification of Planctomyces bekefii, the type genus and species of the phylum Planctomycetes.</title>
        <authorList>
            <person name="Svetlana D.N."/>
            <person name="Overmann J."/>
        </authorList>
    </citation>
    <scope>NUCLEOTIDE SEQUENCE [LARGE SCALE GENOMIC DNA]</scope>
    <source>
        <strain evidence="2">Phe10_nw2017</strain>
    </source>
</reference>
<dbReference type="Proteomes" id="UP000321083">
    <property type="component" value="Unassembled WGS sequence"/>
</dbReference>
<feature type="compositionally biased region" description="Basic and acidic residues" evidence="1">
    <location>
        <begin position="1"/>
        <end position="12"/>
    </location>
</feature>